<protein>
    <submittedName>
        <fullName evidence="1">Uncharacterized protein</fullName>
    </submittedName>
</protein>
<dbReference type="EMBL" id="SPNV01000021">
    <property type="protein sequence ID" value="KAF5865323.1"/>
    <property type="molecule type" value="Genomic_DNA"/>
</dbReference>
<reference evidence="1 2" key="1">
    <citation type="submission" date="2019-04" db="EMBL/GenBank/DDBJ databases">
        <title>Aspergillus burnettii sp. nov., novel species from soil in southeast Queensland.</title>
        <authorList>
            <person name="Gilchrist C.L.M."/>
            <person name="Pitt J.I."/>
            <person name="Lange L."/>
            <person name="Lacey H.J."/>
            <person name="Vuong D."/>
            <person name="Midgley D.J."/>
            <person name="Greenfield P."/>
            <person name="Bradbury M."/>
            <person name="Lacey E."/>
            <person name="Busk P.K."/>
            <person name="Pilgaard B."/>
            <person name="Chooi Y.H."/>
            <person name="Piggott A.M."/>
        </authorList>
    </citation>
    <scope>NUCLEOTIDE SEQUENCE [LARGE SCALE GENOMIC DNA]</scope>
    <source>
        <strain evidence="1 2">FRR 5400</strain>
    </source>
</reference>
<proteinExistence type="predicted"/>
<sequence>MPTYLPAAQEHWPDVKALHGSEVTVKLSKQLEPLIAWPDNSGYLDYVMDDRNMGYWRPYVGQSLCAERRIKQHVKGSAKPIADTLHYFVIQKDNGMRTMDYVRLWSFTDSGILDQETQSIFSKLLEMSFAFAFQSLPFDTLERYFGCPAETSYSDLASDVLAPLAQGISLRSHIRQAQPHQAWKVPPTLISRCGPDLEERPRNRIRMLSNGAVTTTRFRQIDHPFNGRHTLDQGAFDTSSIRLRLAEAVLKSHGRRDPSQFSYWPCKNKGRDYNVRLPDGYWPR</sequence>
<gene>
    <name evidence="1" type="ORF">ETB97_004531</name>
</gene>
<evidence type="ECO:0000313" key="1">
    <source>
        <dbReference type="EMBL" id="KAF5865323.1"/>
    </source>
</evidence>
<dbReference type="AlphaFoldDB" id="A0A8H6EB36"/>
<keyword evidence="2" id="KW-1185">Reference proteome</keyword>
<organism evidence="1 2">
    <name type="scientific">Petromyces alliaceus</name>
    <name type="common">Aspergillus alliaceus</name>
    <dbReference type="NCBI Taxonomy" id="209559"/>
    <lineage>
        <taxon>Eukaryota</taxon>
        <taxon>Fungi</taxon>
        <taxon>Dikarya</taxon>
        <taxon>Ascomycota</taxon>
        <taxon>Pezizomycotina</taxon>
        <taxon>Eurotiomycetes</taxon>
        <taxon>Eurotiomycetidae</taxon>
        <taxon>Eurotiales</taxon>
        <taxon>Aspergillaceae</taxon>
        <taxon>Aspergillus</taxon>
        <taxon>Aspergillus subgen. Circumdati</taxon>
    </lineage>
</organism>
<comment type="caution">
    <text evidence="1">The sequence shown here is derived from an EMBL/GenBank/DDBJ whole genome shotgun (WGS) entry which is preliminary data.</text>
</comment>
<evidence type="ECO:0000313" key="2">
    <source>
        <dbReference type="Proteomes" id="UP000541154"/>
    </source>
</evidence>
<name>A0A8H6EB36_PETAA</name>
<dbReference type="Proteomes" id="UP000541154">
    <property type="component" value="Unassembled WGS sequence"/>
</dbReference>
<accession>A0A8H6EB36</accession>